<gene>
    <name evidence="7" type="ORF">L9F63_001537</name>
</gene>
<keyword evidence="8" id="KW-1185">Reference proteome</keyword>
<comment type="similarity">
    <text evidence="1">Belongs to the ataxin-10 family.</text>
</comment>
<dbReference type="InterPro" id="IPR051374">
    <property type="entry name" value="Ataxin-10/CTR86_families"/>
</dbReference>
<dbReference type="InterPro" id="IPR011989">
    <property type="entry name" value="ARM-like"/>
</dbReference>
<accession>A0AAD8A3E1</accession>
<keyword evidence="3" id="KW-0132">Cell division</keyword>
<evidence type="ECO:0000256" key="1">
    <source>
        <dbReference type="ARBA" id="ARBA00008384"/>
    </source>
</evidence>
<protein>
    <recommendedName>
        <fullName evidence="2">Ataxin-10</fullName>
    </recommendedName>
</protein>
<comment type="function">
    <text evidence="5">May play a role in the regulation of cytokinesis. May play a role in signaling by stimulating protein glycosylation. Induces neuritogenesis by activating the Ras-MAP kinase pathway and is necessary for the survival of cerebellar neurons. Does not appear to play a major role in ciliogenesis.</text>
</comment>
<evidence type="ECO:0000313" key="7">
    <source>
        <dbReference type="EMBL" id="KAJ9591935.1"/>
    </source>
</evidence>
<dbReference type="GO" id="GO:0051301">
    <property type="term" value="P:cell division"/>
    <property type="evidence" value="ECO:0007669"/>
    <property type="project" value="UniProtKB-KW"/>
</dbReference>
<evidence type="ECO:0000256" key="5">
    <source>
        <dbReference type="ARBA" id="ARBA00045173"/>
    </source>
</evidence>
<organism evidence="7 8">
    <name type="scientific">Diploptera punctata</name>
    <name type="common">Pacific beetle cockroach</name>
    <dbReference type="NCBI Taxonomy" id="6984"/>
    <lineage>
        <taxon>Eukaryota</taxon>
        <taxon>Metazoa</taxon>
        <taxon>Ecdysozoa</taxon>
        <taxon>Arthropoda</taxon>
        <taxon>Hexapoda</taxon>
        <taxon>Insecta</taxon>
        <taxon>Pterygota</taxon>
        <taxon>Neoptera</taxon>
        <taxon>Polyneoptera</taxon>
        <taxon>Dictyoptera</taxon>
        <taxon>Blattodea</taxon>
        <taxon>Blaberoidea</taxon>
        <taxon>Blaberidae</taxon>
        <taxon>Diplopterinae</taxon>
        <taxon>Diploptera</taxon>
    </lineage>
</organism>
<keyword evidence="4" id="KW-0131">Cell cycle</keyword>
<reference evidence="7" key="2">
    <citation type="submission" date="2023-05" db="EMBL/GenBank/DDBJ databases">
        <authorList>
            <person name="Fouks B."/>
        </authorList>
    </citation>
    <scope>NUCLEOTIDE SEQUENCE</scope>
    <source>
        <strain evidence="7">Stay&amp;Tobe</strain>
        <tissue evidence="7">Testes</tissue>
    </source>
</reference>
<dbReference type="GO" id="GO:0031175">
    <property type="term" value="P:neuron projection development"/>
    <property type="evidence" value="ECO:0007669"/>
    <property type="project" value="TreeGrafter"/>
</dbReference>
<dbReference type="GO" id="GO:0005829">
    <property type="term" value="C:cytosol"/>
    <property type="evidence" value="ECO:0007669"/>
    <property type="project" value="TreeGrafter"/>
</dbReference>
<dbReference type="SUPFAM" id="SSF48371">
    <property type="entry name" value="ARM repeat"/>
    <property type="match status" value="1"/>
</dbReference>
<comment type="caution">
    <text evidence="7">The sequence shown here is derived from an EMBL/GenBank/DDBJ whole genome shotgun (WGS) entry which is preliminary data.</text>
</comment>
<dbReference type="Pfam" id="PF09759">
    <property type="entry name" value="Atx10homo_assoc"/>
    <property type="match status" value="1"/>
</dbReference>
<dbReference type="Gene3D" id="1.25.10.10">
    <property type="entry name" value="Leucine-rich Repeat Variant"/>
    <property type="match status" value="2"/>
</dbReference>
<evidence type="ECO:0000256" key="3">
    <source>
        <dbReference type="ARBA" id="ARBA00022618"/>
    </source>
</evidence>
<evidence type="ECO:0000313" key="8">
    <source>
        <dbReference type="Proteomes" id="UP001233999"/>
    </source>
</evidence>
<dbReference type="EMBL" id="JASPKZ010003852">
    <property type="protein sequence ID" value="KAJ9591935.1"/>
    <property type="molecule type" value="Genomic_DNA"/>
</dbReference>
<sequence length="472" mass="52819">MEGNANTNVESVDNQYEYVNSLLINKKWPEIIPKVANISRAFSDEENRKNISTHLLKNLNAVLEVSIKELKTDDVEVTVLVTEVFRALRNSCVGESANQILIINMPVVDNTCDIVKFLLKSNNEDSVLCLRIAVQFLGNLIVSNAQTQRAVWNKCCKLLLNLVKHEDNKVANYSCMVIYNILLGCPDITPAVEDSQLLEILIQLAENDSEFALFTVELLLSRPGYVCEMYRKVDVKHRLFLLDCIYSMITSSSKTSVPTCAITFLANEFKTHSDCILKTCSTYVDKLEPAEVSKLLQLLASACADSTHQVQLQNDKSLLINCAVLLKNIHSLGKSGENNFSVIQKMSDLSIATQDTDIVDHPAFGFKSSLIQMLANLCWKHLDNQNEIRELDCISVLLDCCNIDARNPLIIQWVVFAMRNLCENNLANQAVVAGMTMQGVVDSSVLLEMGLSIHEDEQNKIILLPLEKKNMS</sequence>
<proteinExistence type="inferred from homology"/>
<dbReference type="InterPro" id="IPR019156">
    <property type="entry name" value="Ataxin-10_domain"/>
</dbReference>
<evidence type="ECO:0000259" key="6">
    <source>
        <dbReference type="Pfam" id="PF09759"/>
    </source>
</evidence>
<evidence type="ECO:0000256" key="4">
    <source>
        <dbReference type="ARBA" id="ARBA00023306"/>
    </source>
</evidence>
<dbReference type="PANTHER" id="PTHR13255">
    <property type="entry name" value="ATAXIN-10"/>
    <property type="match status" value="1"/>
</dbReference>
<dbReference type="Proteomes" id="UP001233999">
    <property type="component" value="Unassembled WGS sequence"/>
</dbReference>
<feature type="domain" description="Ataxin-10" evidence="6">
    <location>
        <begin position="366"/>
        <end position="462"/>
    </location>
</feature>
<reference evidence="7" key="1">
    <citation type="journal article" date="2023" name="IScience">
        <title>Live-bearing cockroach genome reveals convergent evolutionary mechanisms linked to viviparity in insects and beyond.</title>
        <authorList>
            <person name="Fouks B."/>
            <person name="Harrison M.C."/>
            <person name="Mikhailova A.A."/>
            <person name="Marchal E."/>
            <person name="English S."/>
            <person name="Carruthers M."/>
            <person name="Jennings E.C."/>
            <person name="Chiamaka E.L."/>
            <person name="Frigard R.A."/>
            <person name="Pippel M."/>
            <person name="Attardo G.M."/>
            <person name="Benoit J.B."/>
            <person name="Bornberg-Bauer E."/>
            <person name="Tobe S.S."/>
        </authorList>
    </citation>
    <scope>NUCLEOTIDE SEQUENCE</scope>
    <source>
        <strain evidence="7">Stay&amp;Tobe</strain>
    </source>
</reference>
<dbReference type="AlphaFoldDB" id="A0AAD8A3E1"/>
<name>A0AAD8A3E1_DIPPU</name>
<dbReference type="PANTHER" id="PTHR13255:SF0">
    <property type="entry name" value="ATAXIN-10"/>
    <property type="match status" value="1"/>
</dbReference>
<dbReference type="InterPro" id="IPR016024">
    <property type="entry name" value="ARM-type_fold"/>
</dbReference>
<evidence type="ECO:0000256" key="2">
    <source>
        <dbReference type="ARBA" id="ARBA00018804"/>
    </source>
</evidence>